<dbReference type="Gene3D" id="3.30.200.20">
    <property type="entry name" value="Phosphorylase Kinase, domain 1"/>
    <property type="match status" value="1"/>
</dbReference>
<protein>
    <recommendedName>
        <fullName evidence="3">Protein kinase domain-containing protein</fullName>
    </recommendedName>
</protein>
<dbReference type="PROSITE" id="PS50011">
    <property type="entry name" value="PROTEIN_KINASE_DOM"/>
    <property type="match status" value="1"/>
</dbReference>
<keyword evidence="2" id="KW-0067">ATP-binding</keyword>
<proteinExistence type="predicted"/>
<dbReference type="CDD" id="cd14014">
    <property type="entry name" value="STKc_PknB_like"/>
    <property type="match status" value="1"/>
</dbReference>
<sequence>MTWASTGDRIANRYDLKQFLGAGTYGEVWRAFDRNRGYEVALKLILNRDSGATWREATILTALRSEHIVEVHNADQAVDLPYLATDLAECSLDVRAQPWGVEPGLAVDWMRRALRGLDLCHKRGLLHRDVKPHNIFLARNGSAKLGDFGIAALMDGTGTADAHGDVRIKAPELHSGGRSSVQSDIYSAACTLYGLVAGRLPYEAGDSVDDILHGKYVPVRDRAPHVSQALAEKIRKGMALDPADRYLAAADFDNALAIDDRHRIFTPQAPHNDHLRCWHVTGRGSDLHVCITGQPRARRYSIETRFTKSGNRVRAHCMDTTESQLPGKLRAVFNTLARP</sequence>
<dbReference type="Gene3D" id="1.10.510.10">
    <property type="entry name" value="Transferase(Phosphotransferase) domain 1"/>
    <property type="match status" value="1"/>
</dbReference>
<dbReference type="InterPro" id="IPR000719">
    <property type="entry name" value="Prot_kinase_dom"/>
</dbReference>
<dbReference type="PROSITE" id="PS00108">
    <property type="entry name" value="PROTEIN_KINASE_ST"/>
    <property type="match status" value="1"/>
</dbReference>
<dbReference type="RefSeq" id="WP_163787748.1">
    <property type="nucleotide sequence ID" value="NZ_AP022618.1"/>
</dbReference>
<dbReference type="AlphaFoldDB" id="A0A1X0DH33"/>
<evidence type="ECO:0000259" key="3">
    <source>
        <dbReference type="PROSITE" id="PS50011"/>
    </source>
</evidence>
<name>A0A1X0DH33_9MYCO</name>
<evidence type="ECO:0000313" key="4">
    <source>
        <dbReference type="EMBL" id="ORA71617.1"/>
    </source>
</evidence>
<evidence type="ECO:0000313" key="5">
    <source>
        <dbReference type="Proteomes" id="UP000192801"/>
    </source>
</evidence>
<gene>
    <name evidence="4" type="ORF">BST26_07495</name>
</gene>
<evidence type="ECO:0000256" key="2">
    <source>
        <dbReference type="ARBA" id="ARBA00022840"/>
    </source>
</evidence>
<dbReference type="GO" id="GO:0035556">
    <property type="term" value="P:intracellular signal transduction"/>
    <property type="evidence" value="ECO:0007669"/>
    <property type="project" value="TreeGrafter"/>
</dbReference>
<dbReference type="Proteomes" id="UP000192801">
    <property type="component" value="Unassembled WGS sequence"/>
</dbReference>
<dbReference type="GO" id="GO:0005524">
    <property type="term" value="F:ATP binding"/>
    <property type="evidence" value="ECO:0007669"/>
    <property type="project" value="UniProtKB-UniRule"/>
</dbReference>
<dbReference type="STRING" id="444597.BST26_07495"/>
<comment type="caution">
    <text evidence="4">The sequence shown here is derived from an EMBL/GenBank/DDBJ whole genome shotgun (WGS) entry which is preliminary data.</text>
</comment>
<organism evidence="4 5">
    <name type="scientific">Mycolicibacterium insubricum</name>
    <dbReference type="NCBI Taxonomy" id="444597"/>
    <lineage>
        <taxon>Bacteria</taxon>
        <taxon>Bacillati</taxon>
        <taxon>Actinomycetota</taxon>
        <taxon>Actinomycetes</taxon>
        <taxon>Mycobacteriales</taxon>
        <taxon>Mycobacteriaceae</taxon>
        <taxon>Mycolicibacterium</taxon>
    </lineage>
</organism>
<dbReference type="PROSITE" id="PS00107">
    <property type="entry name" value="PROTEIN_KINASE_ATP"/>
    <property type="match status" value="1"/>
</dbReference>
<dbReference type="PANTHER" id="PTHR24346">
    <property type="entry name" value="MAP/MICROTUBULE AFFINITY-REGULATING KINASE"/>
    <property type="match status" value="1"/>
</dbReference>
<dbReference type="EMBL" id="MVHS01000012">
    <property type="protein sequence ID" value="ORA71617.1"/>
    <property type="molecule type" value="Genomic_DNA"/>
</dbReference>
<keyword evidence="1" id="KW-0547">Nucleotide-binding</keyword>
<dbReference type="InterPro" id="IPR008271">
    <property type="entry name" value="Ser/Thr_kinase_AS"/>
</dbReference>
<dbReference type="SUPFAM" id="SSF56112">
    <property type="entry name" value="Protein kinase-like (PK-like)"/>
    <property type="match status" value="1"/>
</dbReference>
<dbReference type="GO" id="GO:0004674">
    <property type="term" value="F:protein serine/threonine kinase activity"/>
    <property type="evidence" value="ECO:0007669"/>
    <property type="project" value="TreeGrafter"/>
</dbReference>
<dbReference type="GO" id="GO:0005737">
    <property type="term" value="C:cytoplasm"/>
    <property type="evidence" value="ECO:0007669"/>
    <property type="project" value="TreeGrafter"/>
</dbReference>
<dbReference type="Pfam" id="PF00069">
    <property type="entry name" value="Pkinase"/>
    <property type="match status" value="1"/>
</dbReference>
<keyword evidence="5" id="KW-1185">Reference proteome</keyword>
<evidence type="ECO:0000256" key="1">
    <source>
        <dbReference type="ARBA" id="ARBA00022741"/>
    </source>
</evidence>
<feature type="domain" description="Protein kinase" evidence="3">
    <location>
        <begin position="14"/>
        <end position="265"/>
    </location>
</feature>
<dbReference type="InterPro" id="IPR017441">
    <property type="entry name" value="Protein_kinase_ATP_BS"/>
</dbReference>
<dbReference type="SMART" id="SM00220">
    <property type="entry name" value="S_TKc"/>
    <property type="match status" value="1"/>
</dbReference>
<reference evidence="4 5" key="1">
    <citation type="submission" date="2016-12" db="EMBL/GenBank/DDBJ databases">
        <title>The new phylogeny of genus Mycobacterium.</title>
        <authorList>
            <person name="Tortoli E."/>
            <person name="Trovato A."/>
            <person name="Cirillo D.M."/>
        </authorList>
    </citation>
    <scope>NUCLEOTIDE SEQUENCE [LARGE SCALE GENOMIC DNA]</scope>
    <source>
        <strain evidence="4 5">DSM 45130</strain>
    </source>
</reference>
<dbReference type="PANTHER" id="PTHR24346:SF30">
    <property type="entry name" value="MATERNAL EMBRYONIC LEUCINE ZIPPER KINASE"/>
    <property type="match status" value="1"/>
</dbReference>
<dbReference type="InterPro" id="IPR011009">
    <property type="entry name" value="Kinase-like_dom_sf"/>
</dbReference>
<accession>A0A1X0DH33</accession>